<reference evidence="1" key="1">
    <citation type="submission" date="2019-08" db="EMBL/GenBank/DDBJ databases">
        <authorList>
            <person name="Kucharzyk K."/>
            <person name="Murdoch R.W."/>
            <person name="Higgins S."/>
            <person name="Loffler F."/>
        </authorList>
    </citation>
    <scope>NUCLEOTIDE SEQUENCE</scope>
</reference>
<sequence length="171" mass="19334">MKNVFLIGGTMGVGKTTVCQILKRKLNRSVFLDGDWCWDMNPFQITDETKQMVMNNICFLVNSFIKCSAYENIVFCWVMHEQPVIDEIISRLDVTGCKVHTISLVCSEQALRARLQKDVDAGIRESDIIGRSMERIPLYSKLNTTKIDVSEIIAEQAADDIIRSAGILNEV</sequence>
<dbReference type="Gene3D" id="3.40.50.300">
    <property type="entry name" value="P-loop containing nucleotide triphosphate hydrolases"/>
    <property type="match status" value="1"/>
</dbReference>
<dbReference type="AlphaFoldDB" id="A0A644VUS0"/>
<protein>
    <recommendedName>
        <fullName evidence="2">Nucleotide kinase</fullName>
    </recommendedName>
</protein>
<dbReference type="Pfam" id="PF13238">
    <property type="entry name" value="AAA_18"/>
    <property type="match status" value="1"/>
</dbReference>
<comment type="caution">
    <text evidence="1">The sequence shown here is derived from an EMBL/GenBank/DDBJ whole genome shotgun (WGS) entry which is preliminary data.</text>
</comment>
<accession>A0A644VUS0</accession>
<proteinExistence type="predicted"/>
<evidence type="ECO:0008006" key="2">
    <source>
        <dbReference type="Google" id="ProtNLM"/>
    </source>
</evidence>
<evidence type="ECO:0000313" key="1">
    <source>
        <dbReference type="EMBL" id="MPL95159.1"/>
    </source>
</evidence>
<name>A0A644VUS0_9ZZZZ</name>
<organism evidence="1">
    <name type="scientific">bioreactor metagenome</name>
    <dbReference type="NCBI Taxonomy" id="1076179"/>
    <lineage>
        <taxon>unclassified sequences</taxon>
        <taxon>metagenomes</taxon>
        <taxon>ecological metagenomes</taxon>
    </lineage>
</organism>
<gene>
    <name evidence="1" type="ORF">SDC9_41325</name>
</gene>
<dbReference type="EMBL" id="VSSQ01000457">
    <property type="protein sequence ID" value="MPL95159.1"/>
    <property type="molecule type" value="Genomic_DNA"/>
</dbReference>
<dbReference type="InterPro" id="IPR027417">
    <property type="entry name" value="P-loop_NTPase"/>
</dbReference>
<dbReference type="SUPFAM" id="SSF52540">
    <property type="entry name" value="P-loop containing nucleoside triphosphate hydrolases"/>
    <property type="match status" value="1"/>
</dbReference>